<dbReference type="GO" id="GO:0006164">
    <property type="term" value="P:purine nucleotide biosynthetic process"/>
    <property type="evidence" value="ECO:0007669"/>
    <property type="project" value="UniProtKB-KW"/>
</dbReference>
<dbReference type="AlphaFoldDB" id="A0A0F9CZQ6"/>
<dbReference type="InterPro" id="IPR020561">
    <property type="entry name" value="PRibGlycinamid_synth_ATP-grasp"/>
</dbReference>
<keyword evidence="3" id="KW-0658">Purine biosynthesis</keyword>
<dbReference type="Gene3D" id="3.90.600.10">
    <property type="entry name" value="Phosphoribosylglycinamide synthetase, C-terminal domain"/>
    <property type="match status" value="1"/>
</dbReference>
<keyword evidence="1" id="KW-0436">Ligase</keyword>
<protein>
    <recommendedName>
        <fullName evidence="6">Glycinamide ribonucleotide synthetase</fullName>
    </recommendedName>
    <alternativeName>
        <fullName evidence="7">Phosphoribosylglycinamide synthetase</fullName>
    </alternativeName>
</protein>
<accession>A0A0F9CZQ6</accession>
<evidence type="ECO:0000256" key="5">
    <source>
        <dbReference type="ARBA" id="ARBA00038345"/>
    </source>
</evidence>
<evidence type="ECO:0000313" key="9">
    <source>
        <dbReference type="EMBL" id="KKL11116.1"/>
    </source>
</evidence>
<sequence length="318" mass="35057">TESFANPTAAKSILDGWINPGYAIKPSGNLDTGKTFIVRDKDTYSWALEQFSGDQNLIVQRIVEGVEISTEGWFNGEDWLNPFNHTIEYKRFLTGDLGPNTGCSGNLVWAVDKPQKDQLVKNLKKLGPFLKAAGYKGPIDLNTIATSKGIFALELTARIGYDAIEALYEIMEPQDLGEVFDSLGRGDKPVDLPVKKGMFGIAIRLTVPPYPHRKADKRDKGLPIIGLPEDLDHFYLTDVFLNNNLYQWSASDGVLMKVGGNGRTIKEATAAAYERAKSIRVEGAQYRVDIASGAERNISQLKKWGYLASGSLLRRAVG</sequence>
<evidence type="ECO:0000256" key="7">
    <source>
        <dbReference type="ARBA" id="ARBA00042864"/>
    </source>
</evidence>
<reference evidence="9" key="1">
    <citation type="journal article" date="2015" name="Nature">
        <title>Complex archaea that bridge the gap between prokaryotes and eukaryotes.</title>
        <authorList>
            <person name="Spang A."/>
            <person name="Saw J.H."/>
            <person name="Jorgensen S.L."/>
            <person name="Zaremba-Niedzwiedzka K."/>
            <person name="Martijn J."/>
            <person name="Lind A.E."/>
            <person name="van Eijk R."/>
            <person name="Schleper C."/>
            <person name="Guy L."/>
            <person name="Ettema T.J."/>
        </authorList>
    </citation>
    <scope>NUCLEOTIDE SEQUENCE</scope>
</reference>
<dbReference type="SUPFAM" id="SSF56059">
    <property type="entry name" value="Glutathione synthetase ATP-binding domain-like"/>
    <property type="match status" value="1"/>
</dbReference>
<dbReference type="InterPro" id="IPR037123">
    <property type="entry name" value="PRibGlycinamide_synth_C_sf"/>
</dbReference>
<name>A0A0F9CZQ6_9ZZZZ</name>
<gene>
    <name evidence="9" type="ORF">LCGC14_2549020</name>
</gene>
<dbReference type="InterPro" id="IPR000115">
    <property type="entry name" value="PRibGlycinamide_synth"/>
</dbReference>
<dbReference type="SMART" id="SM01210">
    <property type="entry name" value="GARS_C"/>
    <property type="match status" value="1"/>
</dbReference>
<evidence type="ECO:0000256" key="6">
    <source>
        <dbReference type="ARBA" id="ARBA00042242"/>
    </source>
</evidence>
<comment type="caution">
    <text evidence="9">The sequence shown here is derived from an EMBL/GenBank/DDBJ whole genome shotgun (WGS) entry which is preliminary data.</text>
</comment>
<proteinExistence type="inferred from homology"/>
<organism evidence="9">
    <name type="scientific">marine sediment metagenome</name>
    <dbReference type="NCBI Taxonomy" id="412755"/>
    <lineage>
        <taxon>unclassified sequences</taxon>
        <taxon>metagenomes</taxon>
        <taxon>ecological metagenomes</taxon>
    </lineage>
</organism>
<keyword evidence="2" id="KW-0547">Nucleotide-binding</keyword>
<dbReference type="GO" id="GO:0004637">
    <property type="term" value="F:phosphoribosylamine-glycine ligase activity"/>
    <property type="evidence" value="ECO:0007669"/>
    <property type="project" value="InterPro"/>
</dbReference>
<dbReference type="PANTHER" id="PTHR43472">
    <property type="entry name" value="PHOSPHORIBOSYLAMINE--GLYCINE LIGASE"/>
    <property type="match status" value="1"/>
</dbReference>
<comment type="similarity">
    <text evidence="5">Belongs to the GARS family.</text>
</comment>
<dbReference type="Gene3D" id="3.30.470.20">
    <property type="entry name" value="ATP-grasp fold, B domain"/>
    <property type="match status" value="1"/>
</dbReference>
<feature type="domain" description="Phosphoribosylglycinamide synthetase C-domain" evidence="8">
    <location>
        <begin position="199"/>
        <end position="295"/>
    </location>
</feature>
<evidence type="ECO:0000256" key="1">
    <source>
        <dbReference type="ARBA" id="ARBA00022598"/>
    </source>
</evidence>
<evidence type="ECO:0000256" key="2">
    <source>
        <dbReference type="ARBA" id="ARBA00022741"/>
    </source>
</evidence>
<dbReference type="GO" id="GO:0009113">
    <property type="term" value="P:purine nucleobase biosynthetic process"/>
    <property type="evidence" value="ECO:0007669"/>
    <property type="project" value="InterPro"/>
</dbReference>
<dbReference type="Pfam" id="PF01071">
    <property type="entry name" value="GARS_A"/>
    <property type="match status" value="1"/>
</dbReference>
<feature type="non-terminal residue" evidence="9">
    <location>
        <position position="1"/>
    </location>
</feature>
<evidence type="ECO:0000256" key="3">
    <source>
        <dbReference type="ARBA" id="ARBA00022755"/>
    </source>
</evidence>
<dbReference type="InterPro" id="IPR011054">
    <property type="entry name" value="Rudment_hybrid_motif"/>
</dbReference>
<dbReference type="SUPFAM" id="SSF51246">
    <property type="entry name" value="Rudiment single hybrid motif"/>
    <property type="match status" value="1"/>
</dbReference>
<keyword evidence="4" id="KW-0067">ATP-binding</keyword>
<dbReference type="InterPro" id="IPR020560">
    <property type="entry name" value="PRibGlycinamide_synth_C-dom"/>
</dbReference>
<evidence type="ECO:0000259" key="8">
    <source>
        <dbReference type="SMART" id="SM01210"/>
    </source>
</evidence>
<dbReference type="PANTHER" id="PTHR43472:SF1">
    <property type="entry name" value="PHOSPHORIBOSYLAMINE--GLYCINE LIGASE, CHLOROPLASTIC"/>
    <property type="match status" value="1"/>
</dbReference>
<dbReference type="GO" id="GO:0005524">
    <property type="term" value="F:ATP binding"/>
    <property type="evidence" value="ECO:0007669"/>
    <property type="project" value="UniProtKB-KW"/>
</dbReference>
<evidence type="ECO:0000256" key="4">
    <source>
        <dbReference type="ARBA" id="ARBA00022840"/>
    </source>
</evidence>
<dbReference type="EMBL" id="LAZR01041784">
    <property type="protein sequence ID" value="KKL11116.1"/>
    <property type="molecule type" value="Genomic_DNA"/>
</dbReference>